<proteinExistence type="predicted"/>
<name>A0A3D8GUF8_9BACI</name>
<keyword evidence="2" id="KW-1185">Reference proteome</keyword>
<dbReference type="PROSITE" id="PS51257">
    <property type="entry name" value="PROKAR_LIPOPROTEIN"/>
    <property type="match status" value="1"/>
</dbReference>
<dbReference type="EMBL" id="QNQT01000001">
    <property type="protein sequence ID" value="RDU38088.1"/>
    <property type="molecule type" value="Genomic_DNA"/>
</dbReference>
<dbReference type="Proteomes" id="UP000257144">
    <property type="component" value="Unassembled WGS sequence"/>
</dbReference>
<evidence type="ECO:0000313" key="1">
    <source>
        <dbReference type="EMBL" id="RDU38088.1"/>
    </source>
</evidence>
<protein>
    <recommendedName>
        <fullName evidence="3">Lipoprotein</fullName>
    </recommendedName>
</protein>
<gene>
    <name evidence="1" type="ORF">DRW41_00485</name>
</gene>
<comment type="caution">
    <text evidence="1">The sequence shown here is derived from an EMBL/GenBank/DDBJ whole genome shotgun (WGS) entry which is preliminary data.</text>
</comment>
<evidence type="ECO:0000313" key="2">
    <source>
        <dbReference type="Proteomes" id="UP000257144"/>
    </source>
</evidence>
<dbReference type="AlphaFoldDB" id="A0A3D8GUF8"/>
<sequence>MLKIKLGSLILIFSLVLIGCQNKNLNLGKSVTEIKVVTWGETEEFVTSIKDEEFIRELIDKLNKAKTVTTANADMEMPDFKLYFKHNKEVIYEIGYFKRVMGHNGILGQYWDTKKIYDVILELPIE</sequence>
<organism evidence="1 2">
    <name type="scientific">Neobacillus piezotolerans</name>
    <dbReference type="NCBI Taxonomy" id="2259171"/>
    <lineage>
        <taxon>Bacteria</taxon>
        <taxon>Bacillati</taxon>
        <taxon>Bacillota</taxon>
        <taxon>Bacilli</taxon>
        <taxon>Bacillales</taxon>
        <taxon>Bacillaceae</taxon>
        <taxon>Neobacillus</taxon>
    </lineage>
</organism>
<accession>A0A3D8GUF8</accession>
<reference evidence="1 2" key="1">
    <citation type="submission" date="2018-07" db="EMBL/GenBank/DDBJ databases">
        <title>Bacillus sp. YLB-04 draft genome sequence.</title>
        <authorList>
            <person name="Yu L."/>
            <person name="Tang X."/>
        </authorList>
    </citation>
    <scope>NUCLEOTIDE SEQUENCE [LARGE SCALE GENOMIC DNA]</scope>
    <source>
        <strain evidence="1 2">YLB-04</strain>
    </source>
</reference>
<evidence type="ECO:0008006" key="3">
    <source>
        <dbReference type="Google" id="ProtNLM"/>
    </source>
</evidence>